<keyword evidence="2" id="KW-1133">Transmembrane helix</keyword>
<sequence>MSSRSKSIGQSIGAAHQAQRIGMDDSDIPSQLSLFILFSSAHIIFFANIGLDRILVLVFCVHPRQVPTRQETYLIRKNISLHIFDAGIKSK</sequence>
<keyword evidence="2" id="KW-0472">Membrane</keyword>
<evidence type="ECO:0000256" key="2">
    <source>
        <dbReference type="SAM" id="Phobius"/>
    </source>
</evidence>
<dbReference type="EMBL" id="CP069116">
    <property type="protein sequence ID" value="QSS66860.1"/>
    <property type="molecule type" value="Genomic_DNA"/>
</dbReference>
<dbReference type="AlphaFoldDB" id="A0A8A1MNR1"/>
<feature type="region of interest" description="Disordered" evidence="1">
    <location>
        <begin position="1"/>
        <end position="20"/>
    </location>
</feature>
<evidence type="ECO:0000313" key="4">
    <source>
        <dbReference type="Proteomes" id="UP000663671"/>
    </source>
</evidence>
<reference evidence="3" key="1">
    <citation type="submission" date="2021-01" db="EMBL/GenBank/DDBJ databases">
        <title>Chromosome-level genome assembly of a human fungal pathogen reveals clustering of transcriptionally co-regulated genes.</title>
        <authorList>
            <person name="Voorhies M."/>
            <person name="Cohen S."/>
            <person name="Shea T.P."/>
            <person name="Petrus S."/>
            <person name="Munoz J.F."/>
            <person name="Poplawski S."/>
            <person name="Goldman W.E."/>
            <person name="Michael T."/>
            <person name="Cuomo C.A."/>
            <person name="Sil A."/>
            <person name="Beyhan S."/>
        </authorList>
    </citation>
    <scope>NUCLEOTIDE SEQUENCE</scope>
    <source>
        <strain evidence="3">WU24</strain>
    </source>
</reference>
<name>A0A8A1MNR1_AJECA</name>
<evidence type="ECO:0000256" key="1">
    <source>
        <dbReference type="SAM" id="MobiDB-lite"/>
    </source>
</evidence>
<proteinExistence type="predicted"/>
<feature type="transmembrane region" description="Helical" evidence="2">
    <location>
        <begin position="32"/>
        <end position="61"/>
    </location>
</feature>
<dbReference type="VEuPathDB" id="FungiDB:I7I51_03072"/>
<accession>A0A8A1MNR1</accession>
<feature type="compositionally biased region" description="Polar residues" evidence="1">
    <location>
        <begin position="1"/>
        <end position="10"/>
    </location>
</feature>
<dbReference type="Proteomes" id="UP000663671">
    <property type="component" value="Chromosome 6"/>
</dbReference>
<keyword evidence="2" id="KW-0812">Transmembrane</keyword>
<evidence type="ECO:0000313" key="3">
    <source>
        <dbReference type="EMBL" id="QSS66860.1"/>
    </source>
</evidence>
<gene>
    <name evidence="3" type="ORF">I7I51_03072</name>
</gene>
<protein>
    <submittedName>
        <fullName evidence="3">Uncharacterized protein</fullName>
    </submittedName>
</protein>
<organism evidence="3 4">
    <name type="scientific">Ajellomyces capsulatus</name>
    <name type="common">Darling's disease fungus</name>
    <name type="synonym">Histoplasma capsulatum</name>
    <dbReference type="NCBI Taxonomy" id="5037"/>
    <lineage>
        <taxon>Eukaryota</taxon>
        <taxon>Fungi</taxon>
        <taxon>Dikarya</taxon>
        <taxon>Ascomycota</taxon>
        <taxon>Pezizomycotina</taxon>
        <taxon>Eurotiomycetes</taxon>
        <taxon>Eurotiomycetidae</taxon>
        <taxon>Onygenales</taxon>
        <taxon>Ajellomycetaceae</taxon>
        <taxon>Histoplasma</taxon>
    </lineage>
</organism>